<dbReference type="OrthoDB" id="273917at2759"/>
<evidence type="ECO:0000259" key="1">
    <source>
        <dbReference type="Pfam" id="PF22600"/>
    </source>
</evidence>
<dbReference type="CDD" id="cd05402">
    <property type="entry name" value="NT_PAP_TUTase"/>
    <property type="match status" value="1"/>
</dbReference>
<evidence type="ECO:0000313" key="3">
    <source>
        <dbReference type="Proteomes" id="UP000663880"/>
    </source>
</evidence>
<reference evidence="2" key="1">
    <citation type="submission" date="2021-02" db="EMBL/GenBank/DDBJ databases">
        <authorList>
            <person name="Steward A R."/>
        </authorList>
    </citation>
    <scope>NUCLEOTIDE SEQUENCE</scope>
</reference>
<proteinExistence type="predicted"/>
<dbReference type="PANTHER" id="PTHR23092:SF15">
    <property type="entry name" value="INACTIVE NON-CANONICAL POLY(A) RNA POLYMERASE PROTEIN TRF4-2-RELATED"/>
    <property type="match status" value="1"/>
</dbReference>
<dbReference type="GO" id="GO:1990817">
    <property type="term" value="F:poly(A) RNA polymerase activity"/>
    <property type="evidence" value="ECO:0007669"/>
    <property type="project" value="InterPro"/>
</dbReference>
<organism evidence="2 3">
    <name type="scientific">Pieris macdunnoughi</name>
    <dbReference type="NCBI Taxonomy" id="345717"/>
    <lineage>
        <taxon>Eukaryota</taxon>
        <taxon>Metazoa</taxon>
        <taxon>Ecdysozoa</taxon>
        <taxon>Arthropoda</taxon>
        <taxon>Hexapoda</taxon>
        <taxon>Insecta</taxon>
        <taxon>Pterygota</taxon>
        <taxon>Neoptera</taxon>
        <taxon>Endopterygota</taxon>
        <taxon>Lepidoptera</taxon>
        <taxon>Glossata</taxon>
        <taxon>Ditrysia</taxon>
        <taxon>Papilionoidea</taxon>
        <taxon>Pieridae</taxon>
        <taxon>Pierinae</taxon>
        <taxon>Pieris</taxon>
    </lineage>
</organism>
<dbReference type="Proteomes" id="UP000663880">
    <property type="component" value="Unassembled WGS sequence"/>
</dbReference>
<dbReference type="AlphaFoldDB" id="A0A821SPW2"/>
<dbReference type="InterPro" id="IPR043519">
    <property type="entry name" value="NT_sf"/>
</dbReference>
<dbReference type="GO" id="GO:0031123">
    <property type="term" value="P:RNA 3'-end processing"/>
    <property type="evidence" value="ECO:0007669"/>
    <property type="project" value="TreeGrafter"/>
</dbReference>
<feature type="domain" description="Poly(A) RNA polymerase mitochondrial-like central palm" evidence="1">
    <location>
        <begin position="31"/>
        <end position="95"/>
    </location>
</feature>
<comment type="caution">
    <text evidence="2">The sequence shown here is derived from an EMBL/GenBank/DDBJ whole genome shotgun (WGS) entry which is preliminary data.</text>
</comment>
<dbReference type="Pfam" id="PF22600">
    <property type="entry name" value="MTPAP-like_central"/>
    <property type="match status" value="1"/>
</dbReference>
<evidence type="ECO:0000313" key="2">
    <source>
        <dbReference type="EMBL" id="CAF4859967.1"/>
    </source>
</evidence>
<dbReference type="Gene3D" id="1.10.1410.10">
    <property type="match status" value="1"/>
</dbReference>
<protein>
    <recommendedName>
        <fullName evidence="1">Poly(A) RNA polymerase mitochondrial-like central palm domain-containing protein</fullName>
    </recommendedName>
</protein>
<dbReference type="Gene3D" id="3.30.460.10">
    <property type="entry name" value="Beta Polymerase, domain 2"/>
    <property type="match status" value="1"/>
</dbReference>
<dbReference type="InterPro" id="IPR054708">
    <property type="entry name" value="MTPAP-like_central"/>
</dbReference>
<name>A0A821SPW2_9NEOP</name>
<keyword evidence="3" id="KW-1185">Reference proteome</keyword>
<dbReference type="GO" id="GO:0031499">
    <property type="term" value="C:TRAMP complex"/>
    <property type="evidence" value="ECO:0007669"/>
    <property type="project" value="TreeGrafter"/>
</dbReference>
<dbReference type="SUPFAM" id="SSF81301">
    <property type="entry name" value="Nucleotidyltransferase"/>
    <property type="match status" value="1"/>
</dbReference>
<dbReference type="PANTHER" id="PTHR23092">
    <property type="entry name" value="POLY(A) RNA POLYMERASE"/>
    <property type="match status" value="1"/>
</dbReference>
<dbReference type="EMBL" id="CAJOBZ010000019">
    <property type="protein sequence ID" value="CAF4859967.1"/>
    <property type="molecule type" value="Genomic_DNA"/>
</dbReference>
<dbReference type="InterPro" id="IPR045862">
    <property type="entry name" value="Trf4-like"/>
</dbReference>
<dbReference type="GO" id="GO:0003729">
    <property type="term" value="F:mRNA binding"/>
    <property type="evidence" value="ECO:0007669"/>
    <property type="project" value="TreeGrafter"/>
</dbReference>
<dbReference type="GO" id="GO:0043634">
    <property type="term" value="P:polyadenylation-dependent ncRNA catabolic process"/>
    <property type="evidence" value="ECO:0007669"/>
    <property type="project" value="TreeGrafter"/>
</dbReference>
<gene>
    <name evidence="2" type="ORF">PMACD_LOCUS7834</name>
</gene>
<accession>A0A821SPW2</accession>
<dbReference type="GO" id="GO:0005730">
    <property type="term" value="C:nucleolus"/>
    <property type="evidence" value="ECO:0007669"/>
    <property type="project" value="TreeGrafter"/>
</dbReference>
<sequence length="119" mass="13523">MADNIGESNKYLELSSFTAQLMVIPIPISRLHEEIEHFFMYMSPTETEHLVRSTVVSRIRSAILSLWPQARVEIFGSFRTGLYLPTSDIDLVVIVVYTKPLFVSLNNGNTSYEISDPLI</sequence>